<proteinExistence type="predicted"/>
<protein>
    <submittedName>
        <fullName evidence="2">Uncharacterized protein</fullName>
    </submittedName>
</protein>
<evidence type="ECO:0000256" key="1">
    <source>
        <dbReference type="SAM" id="MobiDB-lite"/>
    </source>
</evidence>
<dbReference type="RefSeq" id="WP_380898830.1">
    <property type="nucleotide sequence ID" value="NZ_JBHUFU010000004.1"/>
</dbReference>
<evidence type="ECO:0000313" key="3">
    <source>
        <dbReference type="Proteomes" id="UP001597365"/>
    </source>
</evidence>
<evidence type="ECO:0000313" key="2">
    <source>
        <dbReference type="EMBL" id="MFD1829867.1"/>
    </source>
</evidence>
<name>A0ABW4PI95_9ACTN</name>
<feature type="compositionally biased region" description="Basic and acidic residues" evidence="1">
    <location>
        <begin position="140"/>
        <end position="149"/>
    </location>
</feature>
<dbReference type="EMBL" id="JBHUFU010000004">
    <property type="protein sequence ID" value="MFD1829867.1"/>
    <property type="molecule type" value="Genomic_DNA"/>
</dbReference>
<gene>
    <name evidence="2" type="ORF">ACFSJS_09335</name>
</gene>
<feature type="region of interest" description="Disordered" evidence="1">
    <location>
        <begin position="107"/>
        <end position="149"/>
    </location>
</feature>
<accession>A0ABW4PI95</accession>
<dbReference type="Proteomes" id="UP001597365">
    <property type="component" value="Unassembled WGS sequence"/>
</dbReference>
<organism evidence="2 3">
    <name type="scientific">Streptomyces desertarenae</name>
    <dbReference type="NCBI Taxonomy" id="2666184"/>
    <lineage>
        <taxon>Bacteria</taxon>
        <taxon>Bacillati</taxon>
        <taxon>Actinomycetota</taxon>
        <taxon>Actinomycetes</taxon>
        <taxon>Kitasatosporales</taxon>
        <taxon>Streptomycetaceae</taxon>
        <taxon>Streptomyces</taxon>
    </lineage>
</organism>
<keyword evidence="3" id="KW-1185">Reference proteome</keyword>
<feature type="compositionally biased region" description="Polar residues" evidence="1">
    <location>
        <begin position="120"/>
        <end position="138"/>
    </location>
</feature>
<comment type="caution">
    <text evidence="2">The sequence shown here is derived from an EMBL/GenBank/DDBJ whole genome shotgun (WGS) entry which is preliminary data.</text>
</comment>
<sequence length="149" mass="16609">MSVRIKPCTQDGRLQEVFGVPVTDLYGQAAGPDASAAVIRALELRNFLALAEEQVARIRDRVHEAMASERDMDELSADELRMDAQWLDAALSARDGYRTALDDLLRTAPPLHRPDRPARFTQQTVSTTLPPDSASPTPERSGEVRNRRR</sequence>
<reference evidence="3" key="1">
    <citation type="journal article" date="2019" name="Int. J. Syst. Evol. Microbiol.">
        <title>The Global Catalogue of Microorganisms (GCM) 10K type strain sequencing project: providing services to taxonomists for standard genome sequencing and annotation.</title>
        <authorList>
            <consortium name="The Broad Institute Genomics Platform"/>
            <consortium name="The Broad Institute Genome Sequencing Center for Infectious Disease"/>
            <person name="Wu L."/>
            <person name="Ma J."/>
        </authorList>
    </citation>
    <scope>NUCLEOTIDE SEQUENCE [LARGE SCALE GENOMIC DNA]</scope>
    <source>
        <strain evidence="3">CGMCC 4.7455</strain>
    </source>
</reference>